<gene>
    <name evidence="3" type="ORF">G1H10_29065</name>
</gene>
<dbReference type="EMBL" id="JAAGOA010000031">
    <property type="protein sequence ID" value="NEE04227.1"/>
    <property type="molecule type" value="Genomic_DNA"/>
</dbReference>
<accession>A0A6L9SGI7</accession>
<evidence type="ECO:0000256" key="2">
    <source>
        <dbReference type="SAM" id="Phobius"/>
    </source>
</evidence>
<keyword evidence="4" id="KW-1185">Reference proteome</keyword>
<dbReference type="Proteomes" id="UP000475214">
    <property type="component" value="Unassembled WGS sequence"/>
</dbReference>
<name>A0A6L9SGI7_9ACTN</name>
<evidence type="ECO:0000313" key="3">
    <source>
        <dbReference type="EMBL" id="NEE04227.1"/>
    </source>
</evidence>
<feature type="transmembrane region" description="Helical" evidence="2">
    <location>
        <begin position="38"/>
        <end position="55"/>
    </location>
</feature>
<evidence type="ECO:0000313" key="4">
    <source>
        <dbReference type="Proteomes" id="UP000475214"/>
    </source>
</evidence>
<keyword evidence="2" id="KW-0812">Transmembrane</keyword>
<feature type="region of interest" description="Disordered" evidence="1">
    <location>
        <begin position="85"/>
        <end position="110"/>
    </location>
</feature>
<reference evidence="3 4" key="1">
    <citation type="submission" date="2020-02" db="EMBL/GenBank/DDBJ databases">
        <authorList>
            <person name="Li X.-J."/>
            <person name="Han X.-M."/>
        </authorList>
    </citation>
    <scope>NUCLEOTIDE SEQUENCE [LARGE SCALE GENOMIC DNA]</scope>
    <source>
        <strain evidence="3 4">CCTCC AB 2017055</strain>
    </source>
</reference>
<evidence type="ECO:0000256" key="1">
    <source>
        <dbReference type="SAM" id="MobiDB-lite"/>
    </source>
</evidence>
<keyword evidence="2" id="KW-1133">Transmembrane helix</keyword>
<dbReference type="InterPro" id="IPR021449">
    <property type="entry name" value="DUF3099"/>
</dbReference>
<feature type="compositionally biased region" description="Pro residues" evidence="1">
    <location>
        <begin position="92"/>
        <end position="110"/>
    </location>
</feature>
<comment type="caution">
    <text evidence="3">The sequence shown here is derived from an EMBL/GenBank/DDBJ whole genome shotgun (WGS) entry which is preliminary data.</text>
</comment>
<feature type="region of interest" description="Disordered" evidence="1">
    <location>
        <begin position="1"/>
        <end position="28"/>
    </location>
</feature>
<dbReference type="AlphaFoldDB" id="A0A6L9SGI7"/>
<protein>
    <submittedName>
        <fullName evidence="3">DUF3099 domain-containing protein</fullName>
    </submittedName>
</protein>
<proteinExistence type="predicted"/>
<organism evidence="3 4">
    <name type="scientific">Phytoactinopolyspora halotolerans</name>
    <dbReference type="NCBI Taxonomy" id="1981512"/>
    <lineage>
        <taxon>Bacteria</taxon>
        <taxon>Bacillati</taxon>
        <taxon>Actinomycetota</taxon>
        <taxon>Actinomycetes</taxon>
        <taxon>Jiangellales</taxon>
        <taxon>Jiangellaceae</taxon>
        <taxon>Phytoactinopolyspora</taxon>
    </lineage>
</organism>
<keyword evidence="2" id="KW-0472">Membrane</keyword>
<sequence>MNVSHIHRHSARRDAPVQSVTTAAAGRSHDLRSRQRRYLWMMGIRVVCLPLAVVTTGWLRLIFIIGAVVLPYVAVVIVNAASRPSHGVIDTVPPPERPELPPAMPQPEQK</sequence>
<feature type="transmembrane region" description="Helical" evidence="2">
    <location>
        <begin position="61"/>
        <end position="81"/>
    </location>
</feature>
<feature type="compositionally biased region" description="Basic residues" evidence="1">
    <location>
        <begin position="1"/>
        <end position="11"/>
    </location>
</feature>
<dbReference type="Pfam" id="PF11298">
    <property type="entry name" value="DUF3099"/>
    <property type="match status" value="1"/>
</dbReference>